<dbReference type="FunFam" id="2.20.28.10:FF:000002">
    <property type="entry name" value="DNA helicase"/>
    <property type="match status" value="1"/>
</dbReference>
<dbReference type="eggNOG" id="KOG0477">
    <property type="taxonomic scope" value="Eukaryota"/>
</dbReference>
<organism evidence="21">
    <name type="scientific">Volvox carteri f. nagariensis</name>
    <dbReference type="NCBI Taxonomy" id="3068"/>
    <lineage>
        <taxon>Eukaryota</taxon>
        <taxon>Viridiplantae</taxon>
        <taxon>Chlorophyta</taxon>
        <taxon>core chlorophytes</taxon>
        <taxon>Chlorophyceae</taxon>
        <taxon>CS clade</taxon>
        <taxon>Chlamydomonadales</taxon>
        <taxon>Volvocaceae</taxon>
        <taxon>Volvox</taxon>
    </lineage>
</organism>
<dbReference type="SUPFAM" id="SSF50249">
    <property type="entry name" value="Nucleic acid-binding proteins"/>
    <property type="match status" value="1"/>
</dbReference>
<evidence type="ECO:0000256" key="6">
    <source>
        <dbReference type="ARBA" id="ARBA00022723"/>
    </source>
</evidence>
<dbReference type="Pfam" id="PF17207">
    <property type="entry name" value="MCM_OB"/>
    <property type="match status" value="1"/>
</dbReference>
<dbReference type="PROSITE" id="PS50051">
    <property type="entry name" value="MCM_2"/>
    <property type="match status" value="1"/>
</dbReference>
<evidence type="ECO:0000256" key="11">
    <source>
        <dbReference type="ARBA" id="ARBA00022833"/>
    </source>
</evidence>
<evidence type="ECO:0000256" key="9">
    <source>
        <dbReference type="ARBA" id="ARBA00022801"/>
    </source>
</evidence>
<dbReference type="Gene3D" id="2.20.28.10">
    <property type="match status" value="1"/>
</dbReference>
<dbReference type="InterPro" id="IPR001208">
    <property type="entry name" value="MCM_dom"/>
</dbReference>
<dbReference type="GO" id="GO:0016887">
    <property type="term" value="F:ATP hydrolysis activity"/>
    <property type="evidence" value="ECO:0007669"/>
    <property type="project" value="RHEA"/>
</dbReference>
<evidence type="ECO:0000313" key="20">
    <source>
        <dbReference type="EMBL" id="EFJ41214.1"/>
    </source>
</evidence>
<dbReference type="PANTHER" id="PTHR11630:SF44">
    <property type="entry name" value="DNA REPLICATION LICENSING FACTOR MCM2"/>
    <property type="match status" value="1"/>
</dbReference>
<dbReference type="InterPro" id="IPR031327">
    <property type="entry name" value="MCM"/>
</dbReference>
<dbReference type="GO" id="GO:0017116">
    <property type="term" value="F:single-stranded DNA helicase activity"/>
    <property type="evidence" value="ECO:0007669"/>
    <property type="project" value="TreeGrafter"/>
</dbReference>
<dbReference type="GO" id="GO:0003697">
    <property type="term" value="F:single-stranded DNA binding"/>
    <property type="evidence" value="ECO:0007669"/>
    <property type="project" value="TreeGrafter"/>
</dbReference>
<evidence type="ECO:0000256" key="10">
    <source>
        <dbReference type="ARBA" id="ARBA00022806"/>
    </source>
</evidence>
<dbReference type="GO" id="GO:1902975">
    <property type="term" value="P:mitotic DNA replication initiation"/>
    <property type="evidence" value="ECO:0007669"/>
    <property type="project" value="TreeGrafter"/>
</dbReference>
<dbReference type="GO" id="GO:0005524">
    <property type="term" value="F:ATP binding"/>
    <property type="evidence" value="ECO:0007669"/>
    <property type="project" value="UniProtKB-KW"/>
</dbReference>
<evidence type="ECO:0000256" key="12">
    <source>
        <dbReference type="ARBA" id="ARBA00022840"/>
    </source>
</evidence>
<dbReference type="EC" id="3.6.4.12" evidence="3"/>
<dbReference type="InParanoid" id="D8UG80"/>
<evidence type="ECO:0000256" key="13">
    <source>
        <dbReference type="ARBA" id="ARBA00023125"/>
    </source>
</evidence>
<keyword evidence="9" id="KW-0378">Hydrolase</keyword>
<dbReference type="EMBL" id="GL378398">
    <property type="protein sequence ID" value="EFJ41214.1"/>
    <property type="molecule type" value="Genomic_DNA"/>
</dbReference>
<evidence type="ECO:0000256" key="15">
    <source>
        <dbReference type="ARBA" id="ARBA00023306"/>
    </source>
</evidence>
<dbReference type="PRINTS" id="PR01657">
    <property type="entry name" value="MCMFAMILY"/>
</dbReference>
<dbReference type="Gene3D" id="2.40.50.140">
    <property type="entry name" value="Nucleic acid-binding proteins"/>
    <property type="match status" value="1"/>
</dbReference>
<dbReference type="InterPro" id="IPR033762">
    <property type="entry name" value="MCM_OB"/>
</dbReference>
<dbReference type="STRING" id="3068.D8UG80"/>
<keyword evidence="12" id="KW-0067">ATP-binding</keyword>
<dbReference type="InterPro" id="IPR059098">
    <property type="entry name" value="WHD_MCM2"/>
</dbReference>
<dbReference type="GO" id="GO:0042555">
    <property type="term" value="C:MCM complex"/>
    <property type="evidence" value="ECO:0007669"/>
    <property type="project" value="InterPro"/>
</dbReference>
<accession>D8UG80</accession>
<dbReference type="InterPro" id="IPR018525">
    <property type="entry name" value="MCM_CS"/>
</dbReference>
<sequence length="896" mass="101615">MTAGAQSIKGRGRTPLQDGEANPLDQYEPVDNEVVEEEEEGEDLMENMERDYQPQPHLDNYDPEGLDDEEPEDEVEDPVAARLAAEEELNRRDARQMRPRRTLPDFMLADDDEDPRREDFNRRRKRRQSFDIAPSETHDVPLDLDIEEVKGRLTEWIAQEQVAAEIKRRFRHFLRNYPNDNPNGQQVPGSARHPEIYMERIRSMCKDNKRSLELEYSHWAEFQPTLSIWVADAPRQMLEYMDEAATEVVEKVFSEQFFDMWRAYGEEYRVHVRLVGLPISDSLRDLRNYHLNCLVRVAGVVTRRTGVFPQLRLIKYDCVKCGYVLGPFAMHTETEVKPNACPSCQSKGPFMVNSSETVYRDYQKLTLQESPGSVPAGRLPRHKEVILTHDLIDCARPGEEIEITGMYVYGYDASLNVKNSFPVFSTHIEANFVSKREDIYSMHALTDDDKARVLELSRDPRIGQRIIKSIAPSIYGHEYIKTALALSLMGGVEKSPSPAYRLRGDINVLLLGDPGVAKSQFLKYLEKTAPRAVYTTGKGASAVGLTAAVQRDPITKEWTLEGGALVLADKGVCLIDEFDKMNDQDRVSIHEAMEQQSISISKAGIVTQLQARCAVIAAANPVGGRYDPSRTLAENVELSDPILSRFDVLAVVRDIVDPVNDEKLASFVVDNHIKSHPVKVARDQEAREAGLQQPEDTTNPVDPDILPQDLLRKYVTYAKQNCRPTLQEADYDRILRLYAALRQEGALTHGMPVAVRHLESVVRMSEASARMHLRDYVADHDINVAIKMMVQSFIGSQKFTVQQTLERKFSRYLTLPQDYHSLLMNLLRQALRTAQREQALGGQRAGAQIKIPGRILEDKARELEISDVASLYTSSKFRSSGFLYDSVANIITYVST</sequence>
<comment type="subcellular location">
    <subcellularLocation>
        <location evidence="1">Nucleus</location>
    </subcellularLocation>
</comment>
<keyword evidence="7" id="KW-0547">Nucleotide-binding</keyword>
<dbReference type="RefSeq" id="XP_002957665.1">
    <property type="nucleotide sequence ID" value="XM_002957619.1"/>
</dbReference>
<keyword evidence="5" id="KW-0235">DNA replication</keyword>
<keyword evidence="15" id="KW-0131">Cell cycle</keyword>
<dbReference type="InterPro" id="IPR027417">
    <property type="entry name" value="P-loop_NTPase"/>
</dbReference>
<dbReference type="Proteomes" id="UP000001058">
    <property type="component" value="Unassembled WGS sequence"/>
</dbReference>
<evidence type="ECO:0000256" key="5">
    <source>
        <dbReference type="ARBA" id="ARBA00022705"/>
    </source>
</evidence>
<dbReference type="SUPFAM" id="SSF52540">
    <property type="entry name" value="P-loop containing nucleoside triphosphate hydrolases"/>
    <property type="match status" value="1"/>
</dbReference>
<dbReference type="Pfam" id="PF23669">
    <property type="entry name" value="WHD_MCM2"/>
    <property type="match status" value="1"/>
</dbReference>
<evidence type="ECO:0000256" key="14">
    <source>
        <dbReference type="ARBA" id="ARBA00023242"/>
    </source>
</evidence>
<evidence type="ECO:0000256" key="8">
    <source>
        <dbReference type="ARBA" id="ARBA00022771"/>
    </source>
</evidence>
<dbReference type="PANTHER" id="PTHR11630">
    <property type="entry name" value="DNA REPLICATION LICENSING FACTOR MCM FAMILY MEMBER"/>
    <property type="match status" value="1"/>
</dbReference>
<dbReference type="SMART" id="SM00350">
    <property type="entry name" value="MCM"/>
    <property type="match status" value="1"/>
</dbReference>
<dbReference type="OrthoDB" id="844at2759"/>
<dbReference type="Gene3D" id="3.30.1640.10">
    <property type="entry name" value="mini-chromosome maintenance (MCM) complex, chain A, domain 1"/>
    <property type="match status" value="1"/>
</dbReference>
<evidence type="ECO:0000256" key="7">
    <source>
        <dbReference type="ARBA" id="ARBA00022741"/>
    </source>
</evidence>
<dbReference type="FunCoup" id="D8UG80">
    <property type="interactions" value="1426"/>
</dbReference>
<dbReference type="GeneID" id="9627116"/>
<evidence type="ECO:0000256" key="4">
    <source>
        <dbReference type="ARBA" id="ARBA00018925"/>
    </source>
</evidence>
<evidence type="ECO:0000256" key="1">
    <source>
        <dbReference type="ARBA" id="ARBA00004123"/>
    </source>
</evidence>
<protein>
    <recommendedName>
        <fullName evidence="4">DNA replication licensing factor MCM2</fullName>
        <ecNumber evidence="3">3.6.4.12</ecNumber>
    </recommendedName>
    <alternativeName>
        <fullName evidence="17">DNA replication licensing factor mcm2</fullName>
    </alternativeName>
</protein>
<comment type="similarity">
    <text evidence="2">Belongs to the MCM family.</text>
</comment>
<dbReference type="GO" id="GO:0005634">
    <property type="term" value="C:nucleus"/>
    <property type="evidence" value="ECO:0007669"/>
    <property type="project" value="UniProtKB-SubCell"/>
</dbReference>
<feature type="domain" description="MCM C-terminal AAA(+) ATPase" evidence="19">
    <location>
        <begin position="462"/>
        <end position="668"/>
    </location>
</feature>
<dbReference type="FunFam" id="3.40.50.300:FF:000138">
    <property type="entry name" value="DNA helicase"/>
    <property type="match status" value="1"/>
</dbReference>
<dbReference type="GO" id="GO:0043138">
    <property type="term" value="F:3'-5' DNA helicase activity"/>
    <property type="evidence" value="ECO:0007669"/>
    <property type="project" value="TreeGrafter"/>
</dbReference>
<keyword evidence="10" id="KW-0347">Helicase</keyword>
<dbReference type="Gene3D" id="3.40.50.300">
    <property type="entry name" value="P-loop containing nucleotide triphosphate hydrolases"/>
    <property type="match status" value="1"/>
</dbReference>
<feature type="compositionally biased region" description="Acidic residues" evidence="18">
    <location>
        <begin position="61"/>
        <end position="77"/>
    </location>
</feature>
<feature type="region of interest" description="Disordered" evidence="18">
    <location>
        <begin position="1"/>
        <end position="134"/>
    </location>
</feature>
<keyword evidence="8" id="KW-0863">Zinc-finger</keyword>
<reference evidence="20 21" key="1">
    <citation type="journal article" date="2010" name="Science">
        <title>Genomic analysis of organismal complexity in the multicellular green alga Volvox carteri.</title>
        <authorList>
            <person name="Prochnik S.E."/>
            <person name="Umen J."/>
            <person name="Nedelcu A.M."/>
            <person name="Hallmann A."/>
            <person name="Miller S.M."/>
            <person name="Nishii I."/>
            <person name="Ferris P."/>
            <person name="Kuo A."/>
            <person name="Mitros T."/>
            <person name="Fritz-Laylin L.K."/>
            <person name="Hellsten U."/>
            <person name="Chapman J."/>
            <person name="Simakov O."/>
            <person name="Rensing S.A."/>
            <person name="Terry A."/>
            <person name="Pangilinan J."/>
            <person name="Kapitonov V."/>
            <person name="Jurka J."/>
            <person name="Salamov A."/>
            <person name="Shapiro H."/>
            <person name="Schmutz J."/>
            <person name="Grimwood J."/>
            <person name="Lindquist E."/>
            <person name="Lucas S."/>
            <person name="Grigoriev I.V."/>
            <person name="Schmitt R."/>
            <person name="Kirk D."/>
            <person name="Rokhsar D.S."/>
        </authorList>
    </citation>
    <scope>NUCLEOTIDE SEQUENCE [LARGE SCALE GENOMIC DNA]</scope>
    <source>
        <strain evidence="21">f. Nagariensis / Eve</strain>
    </source>
</reference>
<dbReference type="GO" id="GO:0000727">
    <property type="term" value="P:double-strand break repair via break-induced replication"/>
    <property type="evidence" value="ECO:0007669"/>
    <property type="project" value="TreeGrafter"/>
</dbReference>
<evidence type="ECO:0000259" key="19">
    <source>
        <dbReference type="PROSITE" id="PS50051"/>
    </source>
</evidence>
<dbReference type="GO" id="GO:0008270">
    <property type="term" value="F:zinc ion binding"/>
    <property type="evidence" value="ECO:0007669"/>
    <property type="project" value="UniProtKB-KW"/>
</dbReference>
<keyword evidence="6" id="KW-0479">Metal-binding</keyword>
<dbReference type="Pfam" id="PF17855">
    <property type="entry name" value="MCM_lid"/>
    <property type="match status" value="1"/>
</dbReference>
<dbReference type="KEGG" id="vcn:VOLCADRAFT_98761"/>
<dbReference type="InterPro" id="IPR012340">
    <property type="entry name" value="NA-bd_OB-fold"/>
</dbReference>
<dbReference type="PRINTS" id="PR01658">
    <property type="entry name" value="MCMPROTEIN2"/>
</dbReference>
<gene>
    <name evidence="20" type="primary">mcm2</name>
    <name evidence="20" type="ORF">VOLCADRAFT_98761</name>
</gene>
<dbReference type="InterPro" id="IPR008045">
    <property type="entry name" value="MCM2"/>
</dbReference>
<keyword evidence="21" id="KW-1185">Reference proteome</keyword>
<evidence type="ECO:0000313" key="21">
    <source>
        <dbReference type="Proteomes" id="UP000001058"/>
    </source>
</evidence>
<evidence type="ECO:0000256" key="17">
    <source>
        <dbReference type="ARBA" id="ARBA00074927"/>
    </source>
</evidence>
<proteinExistence type="inferred from homology"/>
<keyword evidence="13" id="KW-0238">DNA-binding</keyword>
<feature type="compositionally biased region" description="Basic and acidic residues" evidence="18">
    <location>
        <begin position="84"/>
        <end position="96"/>
    </location>
</feature>
<evidence type="ECO:0000256" key="2">
    <source>
        <dbReference type="ARBA" id="ARBA00008010"/>
    </source>
</evidence>
<comment type="catalytic activity">
    <reaction evidence="16">
        <text>ATP + H2O = ADP + phosphate + H(+)</text>
        <dbReference type="Rhea" id="RHEA:13065"/>
        <dbReference type="ChEBI" id="CHEBI:15377"/>
        <dbReference type="ChEBI" id="CHEBI:15378"/>
        <dbReference type="ChEBI" id="CHEBI:30616"/>
        <dbReference type="ChEBI" id="CHEBI:43474"/>
        <dbReference type="ChEBI" id="CHEBI:456216"/>
        <dbReference type="EC" id="3.6.4.12"/>
    </reaction>
</comment>
<evidence type="ECO:0000256" key="16">
    <source>
        <dbReference type="ARBA" id="ARBA00047995"/>
    </source>
</evidence>
<dbReference type="Pfam" id="PF00493">
    <property type="entry name" value="MCM"/>
    <property type="match status" value="1"/>
</dbReference>
<name>D8UG80_VOLCA</name>
<keyword evidence="11" id="KW-0862">Zinc</keyword>
<dbReference type="Pfam" id="PF14551">
    <property type="entry name" value="MCM_N"/>
    <property type="match status" value="1"/>
</dbReference>
<evidence type="ECO:0000256" key="3">
    <source>
        <dbReference type="ARBA" id="ARBA00012551"/>
    </source>
</evidence>
<feature type="compositionally biased region" description="Acidic residues" evidence="18">
    <location>
        <begin position="28"/>
        <end position="46"/>
    </location>
</feature>
<evidence type="ECO:0000256" key="18">
    <source>
        <dbReference type="SAM" id="MobiDB-lite"/>
    </source>
</evidence>
<dbReference type="Pfam" id="PF12619">
    <property type="entry name" value="MCM2_N"/>
    <property type="match status" value="1"/>
</dbReference>
<keyword evidence="14" id="KW-0539">Nucleus</keyword>
<dbReference type="InterPro" id="IPR041562">
    <property type="entry name" value="MCM_lid"/>
</dbReference>
<dbReference type="AlphaFoldDB" id="D8UG80"/>
<dbReference type="InterPro" id="IPR027925">
    <property type="entry name" value="MCM_N"/>
</dbReference>
<dbReference type="PROSITE" id="PS00847">
    <property type="entry name" value="MCM_1"/>
    <property type="match status" value="1"/>
</dbReference>